<dbReference type="InterPro" id="IPR038491">
    <property type="entry name" value="Velvet_dom_sf"/>
</dbReference>
<dbReference type="InParanoid" id="W3XPR1"/>
<keyword evidence="4" id="KW-0804">Transcription</keyword>
<dbReference type="PANTHER" id="PTHR33572:SF3">
    <property type="entry name" value="VELVET COMPLEX SUBUNIT B"/>
    <property type="match status" value="1"/>
</dbReference>
<dbReference type="eggNOG" id="ENOG502S1B4">
    <property type="taxonomic scope" value="Eukaryota"/>
</dbReference>
<reference evidence="10" key="1">
    <citation type="journal article" date="2015" name="BMC Genomics">
        <title>Genomic and transcriptomic analysis of the endophytic fungus Pestalotiopsis fici reveals its lifestyle and high potential for synthesis of natural products.</title>
        <authorList>
            <person name="Wang X."/>
            <person name="Zhang X."/>
            <person name="Liu L."/>
            <person name="Xiang M."/>
            <person name="Wang W."/>
            <person name="Sun X."/>
            <person name="Che Y."/>
            <person name="Guo L."/>
            <person name="Liu G."/>
            <person name="Guo L."/>
            <person name="Wang C."/>
            <person name="Yin W.B."/>
            <person name="Stadler M."/>
            <person name="Zhang X."/>
            <person name="Liu X."/>
        </authorList>
    </citation>
    <scope>NUCLEOTIDE SEQUENCE [LARGE SCALE GENOMIC DNA]</scope>
    <source>
        <strain evidence="10">W106-1 / CGMCC3.15140</strain>
    </source>
</reference>
<keyword evidence="2" id="KW-0749">Sporulation</keyword>
<evidence type="ECO:0000313" key="9">
    <source>
        <dbReference type="EMBL" id="ETS88048.1"/>
    </source>
</evidence>
<dbReference type="GeneID" id="19266889"/>
<feature type="compositionally biased region" description="Low complexity" evidence="7">
    <location>
        <begin position="1"/>
        <end position="12"/>
    </location>
</feature>
<feature type="compositionally biased region" description="Basic and acidic residues" evidence="7">
    <location>
        <begin position="75"/>
        <end position="84"/>
    </location>
</feature>
<gene>
    <name evidence="9" type="ORF">PFICI_01876</name>
</gene>
<dbReference type="InterPro" id="IPR021740">
    <property type="entry name" value="Velvet"/>
</dbReference>
<comment type="similarity">
    <text evidence="6">Belongs to the velvet family. VelB subfamily.</text>
</comment>
<name>W3XPR1_PESFW</name>
<evidence type="ECO:0000256" key="1">
    <source>
        <dbReference type="ARBA" id="ARBA00004123"/>
    </source>
</evidence>
<dbReference type="PANTHER" id="PTHR33572">
    <property type="entry name" value="SPORE DEVELOPMENT REGULATOR VOSA"/>
    <property type="match status" value="1"/>
</dbReference>
<keyword evidence="5" id="KW-0539">Nucleus</keyword>
<feature type="region of interest" description="Disordered" evidence="7">
    <location>
        <begin position="1"/>
        <end position="123"/>
    </location>
</feature>
<dbReference type="GO" id="GO:0005634">
    <property type="term" value="C:nucleus"/>
    <property type="evidence" value="ECO:0007669"/>
    <property type="project" value="UniProtKB-SubCell"/>
</dbReference>
<feature type="domain" description="Velvet" evidence="8">
    <location>
        <begin position="123"/>
        <end position="425"/>
    </location>
</feature>
<dbReference type="HOGENOM" id="CLU_022491_0_1_1"/>
<evidence type="ECO:0000256" key="4">
    <source>
        <dbReference type="ARBA" id="ARBA00023163"/>
    </source>
</evidence>
<dbReference type="OrthoDB" id="1746739at2759"/>
<dbReference type="STRING" id="1229662.W3XPR1"/>
<dbReference type="GO" id="GO:0030435">
    <property type="term" value="P:sporulation resulting in formation of a cellular spore"/>
    <property type="evidence" value="ECO:0007669"/>
    <property type="project" value="UniProtKB-KW"/>
</dbReference>
<proteinExistence type="inferred from homology"/>
<evidence type="ECO:0000256" key="6">
    <source>
        <dbReference type="ARBA" id="ARBA00038045"/>
    </source>
</evidence>
<keyword evidence="10" id="KW-1185">Reference proteome</keyword>
<dbReference type="Proteomes" id="UP000030651">
    <property type="component" value="Unassembled WGS sequence"/>
</dbReference>
<dbReference type="Gene3D" id="2.60.40.3960">
    <property type="entry name" value="Velvet domain"/>
    <property type="match status" value="2"/>
</dbReference>
<accession>W3XPR1</accession>
<evidence type="ECO:0000256" key="5">
    <source>
        <dbReference type="ARBA" id="ARBA00023242"/>
    </source>
</evidence>
<dbReference type="AlphaFoldDB" id="W3XPR1"/>
<dbReference type="InterPro" id="IPR037525">
    <property type="entry name" value="Velvet_dom"/>
</dbReference>
<comment type="subcellular location">
    <subcellularLocation>
        <location evidence="1">Nucleus</location>
    </subcellularLocation>
</comment>
<organism evidence="9 10">
    <name type="scientific">Pestalotiopsis fici (strain W106-1 / CGMCC3.15140)</name>
    <dbReference type="NCBI Taxonomy" id="1229662"/>
    <lineage>
        <taxon>Eukaryota</taxon>
        <taxon>Fungi</taxon>
        <taxon>Dikarya</taxon>
        <taxon>Ascomycota</taxon>
        <taxon>Pezizomycotina</taxon>
        <taxon>Sordariomycetes</taxon>
        <taxon>Xylariomycetidae</taxon>
        <taxon>Amphisphaeriales</taxon>
        <taxon>Sporocadaceae</taxon>
        <taxon>Pestalotiopsis</taxon>
    </lineage>
</organism>
<protein>
    <recommendedName>
        <fullName evidence="8">Velvet domain-containing protein</fullName>
    </recommendedName>
</protein>
<sequence>MNPYQAPGGQHPQHPPQPQRSLQHAPLQYHHSNPPPPAHVHHLHQHHAHPAMPHQGFYQDPNATQMPRPPPIQGMRDHALEPARAENGSGPLAAPGTQTPGNAADHERPPPQHPSPRDISKSDGTWTYKLICEQQPQRARMCGFGDKDRRPITPPPCIRLIVIDDQTKREVDVNQIEHQMMILSVDLWNAEGTSECNLAKPSPNSPSTTGSMSTYSYRDLDKNALVYGMAEQPHTHAYPSQQYDGFAPAGYADYRSHAMPHALPHMVASHQPAAHAPYAARYPQQISQGLGQQQDMVAGRNNSVGGQQPNGMYSRNLIGSLVSSGNRLDDVDGKVGVWFVLQDLSVRTEGWFRLRFSFSCVGVPNTQGNQQTSDPLKVNTGRVPILAVTYSAPFQVYSAKKFPGVCESTPLSKCFANQGIKIPIRKEGQDNRRARGDDDDDD</sequence>
<dbReference type="EMBL" id="KI912109">
    <property type="protein sequence ID" value="ETS88048.1"/>
    <property type="molecule type" value="Genomic_DNA"/>
</dbReference>
<dbReference type="Pfam" id="PF11754">
    <property type="entry name" value="Velvet"/>
    <property type="match status" value="1"/>
</dbReference>
<evidence type="ECO:0000256" key="2">
    <source>
        <dbReference type="ARBA" id="ARBA00022969"/>
    </source>
</evidence>
<evidence type="ECO:0000256" key="7">
    <source>
        <dbReference type="SAM" id="MobiDB-lite"/>
    </source>
</evidence>
<evidence type="ECO:0000256" key="3">
    <source>
        <dbReference type="ARBA" id="ARBA00023015"/>
    </source>
</evidence>
<dbReference type="OMA" id="YQDGRSW"/>
<dbReference type="PROSITE" id="PS51821">
    <property type="entry name" value="VELVET"/>
    <property type="match status" value="1"/>
</dbReference>
<feature type="compositionally biased region" description="Basic and acidic residues" evidence="7">
    <location>
        <begin position="104"/>
        <end position="121"/>
    </location>
</feature>
<keyword evidence="3" id="KW-0805">Transcription regulation</keyword>
<feature type="compositionally biased region" description="Basic residues" evidence="7">
    <location>
        <begin position="39"/>
        <end position="49"/>
    </location>
</feature>
<dbReference type="KEGG" id="pfy:PFICI_01876"/>
<dbReference type="RefSeq" id="XP_007828648.1">
    <property type="nucleotide sequence ID" value="XM_007830457.1"/>
</dbReference>
<evidence type="ECO:0000313" key="10">
    <source>
        <dbReference type="Proteomes" id="UP000030651"/>
    </source>
</evidence>
<evidence type="ECO:0000259" key="8">
    <source>
        <dbReference type="PROSITE" id="PS51821"/>
    </source>
</evidence>